<gene>
    <name evidence="6" type="primary">wrn-1</name>
    <name evidence="6" type="ORF">A0H81_07975</name>
</gene>
<dbReference type="GO" id="GO:0043138">
    <property type="term" value="F:3'-5' DNA helicase activity"/>
    <property type="evidence" value="ECO:0007669"/>
    <property type="project" value="UniProtKB-EC"/>
</dbReference>
<feature type="region of interest" description="Disordered" evidence="4">
    <location>
        <begin position="281"/>
        <end position="320"/>
    </location>
</feature>
<dbReference type="GO" id="GO:0000724">
    <property type="term" value="P:double-strand break repair via homologous recombination"/>
    <property type="evidence" value="ECO:0007669"/>
    <property type="project" value="TreeGrafter"/>
</dbReference>
<name>A0A1C7M837_GRIFR</name>
<comment type="similarity">
    <text evidence="1">Belongs to the helicase family. RecQ subfamily.</text>
</comment>
<comment type="catalytic activity">
    <reaction evidence="2">
        <text>Couples ATP hydrolysis with the unwinding of duplex DNA by translocating in the 3'-5' direction.</text>
        <dbReference type="EC" id="5.6.2.4"/>
    </reaction>
</comment>
<dbReference type="OMA" id="YRSHNAR"/>
<dbReference type="PROSITE" id="PS51194">
    <property type="entry name" value="HELICASE_CTER"/>
    <property type="match status" value="1"/>
</dbReference>
<dbReference type="AlphaFoldDB" id="A0A1C7M837"/>
<dbReference type="Pfam" id="PF00271">
    <property type="entry name" value="Helicase_C"/>
    <property type="match status" value="1"/>
</dbReference>
<dbReference type="STRING" id="5627.A0A1C7M837"/>
<evidence type="ECO:0000256" key="2">
    <source>
        <dbReference type="ARBA" id="ARBA00034617"/>
    </source>
</evidence>
<evidence type="ECO:0000256" key="3">
    <source>
        <dbReference type="ARBA" id="ARBA00034808"/>
    </source>
</evidence>
<feature type="domain" description="Helicase C-terminal" evidence="5">
    <location>
        <begin position="59"/>
        <end position="222"/>
    </location>
</feature>
<dbReference type="Proteomes" id="UP000092993">
    <property type="component" value="Unassembled WGS sequence"/>
</dbReference>
<dbReference type="OrthoDB" id="10261556at2759"/>
<proteinExistence type="inferred from homology"/>
<keyword evidence="6" id="KW-0378">Hydrolase</keyword>
<evidence type="ECO:0000256" key="1">
    <source>
        <dbReference type="ARBA" id="ARBA00005446"/>
    </source>
</evidence>
<keyword evidence="6" id="KW-0067">ATP-binding</keyword>
<reference evidence="6 7" key="1">
    <citation type="submission" date="2016-03" db="EMBL/GenBank/DDBJ databases">
        <title>Whole genome sequencing of Grifola frondosa 9006-11.</title>
        <authorList>
            <person name="Min B."/>
            <person name="Park H."/>
            <person name="Kim J.-G."/>
            <person name="Cho H."/>
            <person name="Oh Y.-L."/>
            <person name="Kong W.-S."/>
            <person name="Choi I.-G."/>
        </authorList>
    </citation>
    <scope>NUCLEOTIDE SEQUENCE [LARGE SCALE GENOMIC DNA]</scope>
    <source>
        <strain evidence="6 7">9006-11</strain>
    </source>
</reference>
<dbReference type="GO" id="GO:0009378">
    <property type="term" value="F:four-way junction helicase activity"/>
    <property type="evidence" value="ECO:0007669"/>
    <property type="project" value="TreeGrafter"/>
</dbReference>
<dbReference type="InterPro" id="IPR027417">
    <property type="entry name" value="P-loop_NTPase"/>
</dbReference>
<keyword evidence="7" id="KW-1185">Reference proteome</keyword>
<dbReference type="PANTHER" id="PTHR13710:SF120">
    <property type="entry name" value="BIFUNCTIONAL 3'-5' EXONUCLEASE_ATP-DEPENDENT HELICASE WRN"/>
    <property type="match status" value="1"/>
</dbReference>
<dbReference type="SMART" id="SM00490">
    <property type="entry name" value="HELICc"/>
    <property type="match status" value="1"/>
</dbReference>
<dbReference type="GO" id="GO:0005634">
    <property type="term" value="C:nucleus"/>
    <property type="evidence" value="ECO:0007669"/>
    <property type="project" value="TreeGrafter"/>
</dbReference>
<organism evidence="6 7">
    <name type="scientific">Grifola frondosa</name>
    <name type="common">Maitake</name>
    <name type="synonym">Polyporus frondosus</name>
    <dbReference type="NCBI Taxonomy" id="5627"/>
    <lineage>
        <taxon>Eukaryota</taxon>
        <taxon>Fungi</taxon>
        <taxon>Dikarya</taxon>
        <taxon>Basidiomycota</taxon>
        <taxon>Agaricomycotina</taxon>
        <taxon>Agaricomycetes</taxon>
        <taxon>Polyporales</taxon>
        <taxon>Grifolaceae</taxon>
        <taxon>Grifola</taxon>
    </lineage>
</organism>
<feature type="region of interest" description="Disordered" evidence="4">
    <location>
        <begin position="202"/>
        <end position="232"/>
    </location>
</feature>
<evidence type="ECO:0000313" key="6">
    <source>
        <dbReference type="EMBL" id="OBZ72546.1"/>
    </source>
</evidence>
<dbReference type="SUPFAM" id="SSF52540">
    <property type="entry name" value="P-loop containing nucleoside triphosphate hydrolases"/>
    <property type="match status" value="1"/>
</dbReference>
<keyword evidence="6" id="KW-0347">Helicase</keyword>
<evidence type="ECO:0000313" key="7">
    <source>
        <dbReference type="Proteomes" id="UP000092993"/>
    </source>
</evidence>
<evidence type="ECO:0000256" key="4">
    <source>
        <dbReference type="SAM" id="MobiDB-lite"/>
    </source>
</evidence>
<dbReference type="GO" id="GO:0005737">
    <property type="term" value="C:cytoplasm"/>
    <property type="evidence" value="ECO:0007669"/>
    <property type="project" value="TreeGrafter"/>
</dbReference>
<dbReference type="Gene3D" id="3.40.50.300">
    <property type="entry name" value="P-loop containing nucleotide triphosphate hydrolases"/>
    <property type="match status" value="1"/>
</dbReference>
<protein>
    <recommendedName>
        <fullName evidence="3">DNA 3'-5' helicase</fullName>
        <ecNumber evidence="3">5.6.2.4</ecNumber>
    </recommendedName>
</protein>
<accession>A0A1C7M837</accession>
<dbReference type="PANTHER" id="PTHR13710">
    <property type="entry name" value="DNA HELICASE RECQ FAMILY MEMBER"/>
    <property type="match status" value="1"/>
</dbReference>
<comment type="caution">
    <text evidence="6">The sequence shown here is derived from an EMBL/GenBank/DDBJ whole genome shotgun (WGS) entry which is preliminary data.</text>
</comment>
<dbReference type="InterPro" id="IPR001650">
    <property type="entry name" value="Helicase_C-like"/>
</dbReference>
<dbReference type="EMBL" id="LUGG01000009">
    <property type="protein sequence ID" value="OBZ72546.1"/>
    <property type="molecule type" value="Genomic_DNA"/>
</dbReference>
<dbReference type="EC" id="5.6.2.4" evidence="3"/>
<dbReference type="GO" id="GO:0005694">
    <property type="term" value="C:chromosome"/>
    <property type="evidence" value="ECO:0007669"/>
    <property type="project" value="TreeGrafter"/>
</dbReference>
<keyword evidence="6" id="KW-0547">Nucleotide-binding</keyword>
<evidence type="ECO:0000259" key="5">
    <source>
        <dbReference type="PROSITE" id="PS51194"/>
    </source>
</evidence>
<sequence>MIPKDIPYYVPSATLPDDVRKDVMNTLRMDLAQTLLFQHSNDRPNIHLVVRKIKHAQSSFEDLAFLIPEDWKPGDKLPKFLVFFDSIDESINAAHALRKRLPAEHRDKIKWFNSDMTSQFREQATSDYKEDKLCGLYCTDSFGMGVDIPDIKIVVQWRVTCDLNTLWQRFGRAVRRPDLFGTAVLFAEGKYFDDEKEKKKESAAKAAAKKQGSMKRKATESLPSGRPAKQAVVDTSARLHDGHANQPMLYRSHNARLVAEQSLSFDGYSLSSFDVYSLSNPTNADDVIDTPMAGPSHDPHLGVQTSRDGRPSHRAGVQAT</sequence>